<feature type="transmembrane region" description="Helical" evidence="2">
    <location>
        <begin position="379"/>
        <end position="397"/>
    </location>
</feature>
<accession>A0A1M7FRT1</accession>
<reference evidence="3 4" key="1">
    <citation type="submission" date="2016-11" db="EMBL/GenBank/DDBJ databases">
        <authorList>
            <person name="Jaros S."/>
            <person name="Januszkiewicz K."/>
            <person name="Wedrychowicz H."/>
        </authorList>
    </citation>
    <scope>NUCLEOTIDE SEQUENCE [LARGE SCALE GENOMIC DNA]</scope>
    <source>
        <strain evidence="3 4">DSM 15930</strain>
    </source>
</reference>
<dbReference type="PROSITE" id="PS51257">
    <property type="entry name" value="PROKAR_LIPOPROTEIN"/>
    <property type="match status" value="1"/>
</dbReference>
<dbReference type="AlphaFoldDB" id="A0A1M7FRT1"/>
<feature type="transmembrane region" description="Helical" evidence="2">
    <location>
        <begin position="309"/>
        <end position="328"/>
    </location>
</feature>
<evidence type="ECO:0000256" key="2">
    <source>
        <dbReference type="SAM" id="Phobius"/>
    </source>
</evidence>
<dbReference type="STRING" id="1120996.SAMN02746066_00594"/>
<sequence>MFVKEPMNKERLWKIKNVVLMALALACYSVGVMKYYELRENYQSVSVQLQGEGATKEQLKTLLEEEKEKYGMEEEEEGRDEQQKKQVSQRNKVKKIPEITAYEKEEHRKVSDTKFGKTKNVTKYLVYGGMNQILPIQIYSGNYVYENDYEGCMLDRDTAYALFGSLDVIGQQVVIDEKVINKNAESNSNSSQGEQVTTIKQREYYVRGILDTSHPVVMVQTREDKTQFHYLQFDYGNSSRGREYVEQLMMVYPLGSSGVMVDQNLIVRLLGNVLFLPWLLAGIIIIWKRVHQLTEYFKLQEFLKQPPRFFAKLILPPILAVIGIVVTAKRFAFFPLQYIPTKWSDFSSVSRTINLIREHIDEFNYMTPTIRDVLLKENIAILVIAVVSMIVLMWVVIERIRARET</sequence>
<keyword evidence="4" id="KW-1185">Reference proteome</keyword>
<dbReference type="Proteomes" id="UP000184038">
    <property type="component" value="Unassembled WGS sequence"/>
</dbReference>
<protein>
    <recommendedName>
        <fullName evidence="5">MacB-like core domain-containing protein</fullName>
    </recommendedName>
</protein>
<proteinExistence type="predicted"/>
<gene>
    <name evidence="3" type="ORF">SAMN02746066_00594</name>
</gene>
<feature type="transmembrane region" description="Helical" evidence="2">
    <location>
        <begin position="265"/>
        <end position="288"/>
    </location>
</feature>
<feature type="region of interest" description="Disordered" evidence="1">
    <location>
        <begin position="69"/>
        <end position="92"/>
    </location>
</feature>
<organism evidence="3 4">
    <name type="scientific">Anaerosporobacter mobilis DSM 15930</name>
    <dbReference type="NCBI Taxonomy" id="1120996"/>
    <lineage>
        <taxon>Bacteria</taxon>
        <taxon>Bacillati</taxon>
        <taxon>Bacillota</taxon>
        <taxon>Clostridia</taxon>
        <taxon>Lachnospirales</taxon>
        <taxon>Lachnospiraceae</taxon>
        <taxon>Anaerosporobacter</taxon>
    </lineage>
</organism>
<evidence type="ECO:0000313" key="3">
    <source>
        <dbReference type="EMBL" id="SHM06387.1"/>
    </source>
</evidence>
<evidence type="ECO:0000313" key="4">
    <source>
        <dbReference type="Proteomes" id="UP000184038"/>
    </source>
</evidence>
<dbReference type="RefSeq" id="WP_073282658.1">
    <property type="nucleotide sequence ID" value="NZ_FRCP01000006.1"/>
</dbReference>
<evidence type="ECO:0008006" key="5">
    <source>
        <dbReference type="Google" id="ProtNLM"/>
    </source>
</evidence>
<keyword evidence="2" id="KW-1133">Transmembrane helix</keyword>
<keyword evidence="2" id="KW-0472">Membrane</keyword>
<dbReference type="EMBL" id="FRCP01000006">
    <property type="protein sequence ID" value="SHM06387.1"/>
    <property type="molecule type" value="Genomic_DNA"/>
</dbReference>
<keyword evidence="2" id="KW-0812">Transmembrane</keyword>
<name>A0A1M7FRT1_9FIRM</name>
<evidence type="ECO:0000256" key="1">
    <source>
        <dbReference type="SAM" id="MobiDB-lite"/>
    </source>
</evidence>